<evidence type="ECO:0000256" key="5">
    <source>
        <dbReference type="ARBA" id="ARBA00022490"/>
    </source>
</evidence>
<dbReference type="OrthoDB" id="2014544at2759"/>
<dbReference type="InterPro" id="IPR001179">
    <property type="entry name" value="PPIase_FKBP_dom"/>
</dbReference>
<evidence type="ECO:0000256" key="2">
    <source>
        <dbReference type="ARBA" id="ARBA00004496"/>
    </source>
</evidence>
<comment type="similarity">
    <text evidence="3">Belongs to the FKBP-type PPIase family.</text>
</comment>
<dbReference type="PROSITE" id="PS50059">
    <property type="entry name" value="FKBP_PPIASE"/>
    <property type="match status" value="1"/>
</dbReference>
<keyword evidence="7" id="KW-0143">Chaperone</keyword>
<comment type="caution">
    <text evidence="11">The sequence shown here is derived from an EMBL/GenBank/DDBJ whole genome shotgun (WGS) entry which is preliminary data.</text>
</comment>
<protein>
    <recommendedName>
        <fullName evidence="4 9">peptidylprolyl isomerase</fullName>
        <ecNumber evidence="4 9">5.2.1.8</ecNumber>
    </recommendedName>
</protein>
<accession>A0A250X3C9</accession>
<dbReference type="Proteomes" id="UP000232323">
    <property type="component" value="Unassembled WGS sequence"/>
</dbReference>
<dbReference type="GO" id="GO:0042026">
    <property type="term" value="P:protein refolding"/>
    <property type="evidence" value="ECO:0007669"/>
    <property type="project" value="UniProtKB-ARBA"/>
</dbReference>
<keyword evidence="8 9" id="KW-0413">Isomerase</keyword>
<evidence type="ECO:0000259" key="10">
    <source>
        <dbReference type="PROSITE" id="PS50059"/>
    </source>
</evidence>
<gene>
    <name evidence="11" type="ORF">CEUSTIGMA_g5000.t1</name>
</gene>
<keyword evidence="5" id="KW-0963">Cytoplasm</keyword>
<dbReference type="Pfam" id="PF00254">
    <property type="entry name" value="FKBP_C"/>
    <property type="match status" value="1"/>
</dbReference>
<evidence type="ECO:0000256" key="1">
    <source>
        <dbReference type="ARBA" id="ARBA00000971"/>
    </source>
</evidence>
<dbReference type="AlphaFoldDB" id="A0A250X3C9"/>
<dbReference type="PANTHER" id="PTHR47861:SF3">
    <property type="entry name" value="FKBP-TYPE PEPTIDYL-PROLYL CIS-TRANS ISOMERASE SLYD"/>
    <property type="match status" value="1"/>
</dbReference>
<evidence type="ECO:0000256" key="7">
    <source>
        <dbReference type="ARBA" id="ARBA00023186"/>
    </source>
</evidence>
<reference evidence="11 12" key="1">
    <citation type="submission" date="2017-08" db="EMBL/GenBank/DDBJ databases">
        <title>Acidophilic green algal genome provides insights into adaptation to an acidic environment.</title>
        <authorList>
            <person name="Hirooka S."/>
            <person name="Hirose Y."/>
            <person name="Kanesaki Y."/>
            <person name="Higuchi S."/>
            <person name="Fujiwara T."/>
            <person name="Onuma R."/>
            <person name="Era A."/>
            <person name="Ohbayashi R."/>
            <person name="Uzuka A."/>
            <person name="Nozaki H."/>
            <person name="Yoshikawa H."/>
            <person name="Miyagishima S.Y."/>
        </authorList>
    </citation>
    <scope>NUCLEOTIDE SEQUENCE [LARGE SCALE GENOMIC DNA]</scope>
    <source>
        <strain evidence="11 12">NIES-2499</strain>
    </source>
</reference>
<evidence type="ECO:0000313" key="11">
    <source>
        <dbReference type="EMBL" id="GAX77556.1"/>
    </source>
</evidence>
<feature type="domain" description="PPIase FKBP-type" evidence="10">
    <location>
        <begin position="44"/>
        <end position="104"/>
    </location>
</feature>
<dbReference type="InterPro" id="IPR046357">
    <property type="entry name" value="PPIase_dom_sf"/>
</dbReference>
<dbReference type="SUPFAM" id="SSF54534">
    <property type="entry name" value="FKBP-like"/>
    <property type="match status" value="1"/>
</dbReference>
<evidence type="ECO:0000313" key="12">
    <source>
        <dbReference type="Proteomes" id="UP000232323"/>
    </source>
</evidence>
<evidence type="ECO:0000256" key="8">
    <source>
        <dbReference type="ARBA" id="ARBA00023235"/>
    </source>
</evidence>
<dbReference type="EMBL" id="BEGY01000025">
    <property type="protein sequence ID" value="GAX77556.1"/>
    <property type="molecule type" value="Genomic_DNA"/>
</dbReference>
<comment type="subcellular location">
    <subcellularLocation>
        <location evidence="2">Cytoplasm</location>
    </subcellularLocation>
</comment>
<comment type="catalytic activity">
    <reaction evidence="1 9">
        <text>[protein]-peptidylproline (omega=180) = [protein]-peptidylproline (omega=0)</text>
        <dbReference type="Rhea" id="RHEA:16237"/>
        <dbReference type="Rhea" id="RHEA-COMP:10747"/>
        <dbReference type="Rhea" id="RHEA-COMP:10748"/>
        <dbReference type="ChEBI" id="CHEBI:83833"/>
        <dbReference type="ChEBI" id="CHEBI:83834"/>
        <dbReference type="EC" id="5.2.1.8"/>
    </reaction>
</comment>
<evidence type="ECO:0000256" key="3">
    <source>
        <dbReference type="ARBA" id="ARBA00006577"/>
    </source>
</evidence>
<dbReference type="PANTHER" id="PTHR47861">
    <property type="entry name" value="FKBP-TYPE PEPTIDYL-PROLYL CIS-TRANS ISOMERASE SLYD"/>
    <property type="match status" value="1"/>
</dbReference>
<keyword evidence="6 9" id="KW-0697">Rotamase</keyword>
<dbReference type="Gene3D" id="3.10.50.40">
    <property type="match status" value="1"/>
</dbReference>
<keyword evidence="12" id="KW-1185">Reference proteome</keyword>
<dbReference type="GO" id="GO:0003755">
    <property type="term" value="F:peptidyl-prolyl cis-trans isomerase activity"/>
    <property type="evidence" value="ECO:0007669"/>
    <property type="project" value="UniProtKB-KW"/>
</dbReference>
<name>A0A250X3C9_9CHLO</name>
<organism evidence="11 12">
    <name type="scientific">Chlamydomonas eustigma</name>
    <dbReference type="NCBI Taxonomy" id="1157962"/>
    <lineage>
        <taxon>Eukaryota</taxon>
        <taxon>Viridiplantae</taxon>
        <taxon>Chlorophyta</taxon>
        <taxon>core chlorophytes</taxon>
        <taxon>Chlorophyceae</taxon>
        <taxon>CS clade</taxon>
        <taxon>Chlamydomonadales</taxon>
        <taxon>Chlamydomonadaceae</taxon>
        <taxon>Chlamydomonas</taxon>
    </lineage>
</organism>
<sequence length="190" mass="20712">MRGHVQIRRAECLARYAQEKASRRNVSVAAIASSDDVVRVAAVGDIVKIHFLCKGEDGGILESSYEVGEPLSFEVGAGDMMGNKLFQGFDEAVRGLAVGQKTELEASGGEWKKELLFSVTTDHPEVLRLQGRYKNQGGLKRGLIVELSNNAMAMVIDVNDQEVKIDANNMLAGKVLTFELEVISIENSTQ</sequence>
<evidence type="ECO:0000256" key="4">
    <source>
        <dbReference type="ARBA" id="ARBA00013194"/>
    </source>
</evidence>
<dbReference type="GO" id="GO:0005737">
    <property type="term" value="C:cytoplasm"/>
    <property type="evidence" value="ECO:0007669"/>
    <property type="project" value="UniProtKB-SubCell"/>
</dbReference>
<proteinExistence type="inferred from homology"/>
<evidence type="ECO:0000256" key="6">
    <source>
        <dbReference type="ARBA" id="ARBA00023110"/>
    </source>
</evidence>
<dbReference type="EC" id="5.2.1.8" evidence="4 9"/>
<evidence type="ECO:0000256" key="9">
    <source>
        <dbReference type="PROSITE-ProRule" id="PRU00277"/>
    </source>
</evidence>